<sequence length="154" mass="16212">MARAQKAGTIQDAIRGALDATGKKDRDIADFLGIRGSTLSYGTEENEDRPGGLGVNYLDRLCKLFPAAAAPLAQHFAGLAGGVFQPIDLGPNVASLYSHCSDIAKECGEAQAATLRAAESAKGRDCQDAEREIDEAVEALLRAKAIIRKQRGAA</sequence>
<proteinExistence type="predicted"/>
<evidence type="ECO:0000313" key="1">
    <source>
        <dbReference type="EMBL" id="RAP39663.1"/>
    </source>
</evidence>
<dbReference type="RefSeq" id="WP_112317314.1">
    <property type="nucleotide sequence ID" value="NZ_MUAV01000036.1"/>
</dbReference>
<organism evidence="1 2">
    <name type="scientific">Rhodovulum viride</name>
    <dbReference type="NCBI Taxonomy" id="1231134"/>
    <lineage>
        <taxon>Bacteria</taxon>
        <taxon>Pseudomonadati</taxon>
        <taxon>Pseudomonadota</taxon>
        <taxon>Alphaproteobacteria</taxon>
        <taxon>Rhodobacterales</taxon>
        <taxon>Paracoccaceae</taxon>
        <taxon>Rhodovulum</taxon>
    </lineage>
</organism>
<gene>
    <name evidence="1" type="ORF">BYZ73_19275</name>
</gene>
<reference evidence="1 2" key="1">
    <citation type="submission" date="2017-01" db="EMBL/GenBank/DDBJ databases">
        <title>Genome sequence of Rhodovulum viride JA756.</title>
        <authorList>
            <person name="Lakshmi K.V."/>
            <person name="Tushar L.D."/>
            <person name="Sasikala C."/>
            <person name="Venkataramana C."/>
        </authorList>
    </citation>
    <scope>NUCLEOTIDE SEQUENCE [LARGE SCALE GENOMIC DNA]</scope>
    <source>
        <strain evidence="1 2">JA756</strain>
    </source>
</reference>
<protein>
    <recommendedName>
        <fullName evidence="3">HTH cro/C1-type domain-containing protein</fullName>
    </recommendedName>
</protein>
<dbReference type="EMBL" id="MUAV01000036">
    <property type="protein sequence ID" value="RAP39663.1"/>
    <property type="molecule type" value="Genomic_DNA"/>
</dbReference>
<name>A0ABX9DE92_9RHOB</name>
<dbReference type="Proteomes" id="UP000248659">
    <property type="component" value="Unassembled WGS sequence"/>
</dbReference>
<evidence type="ECO:0000313" key="2">
    <source>
        <dbReference type="Proteomes" id="UP000248659"/>
    </source>
</evidence>
<comment type="caution">
    <text evidence="1">The sequence shown here is derived from an EMBL/GenBank/DDBJ whole genome shotgun (WGS) entry which is preliminary data.</text>
</comment>
<keyword evidence="2" id="KW-1185">Reference proteome</keyword>
<evidence type="ECO:0008006" key="3">
    <source>
        <dbReference type="Google" id="ProtNLM"/>
    </source>
</evidence>
<accession>A0ABX9DE92</accession>